<evidence type="ECO:0000313" key="4">
    <source>
        <dbReference type="Proteomes" id="UP001162029"/>
    </source>
</evidence>
<sequence length="192" mass="21448">MARCMIFASGLPLYFWGDAVQYATYVLNRSPSSANLKRMSPLKMLTGETPSISNIVVFGSPCTVYRNPGKKAWKHRAEVGVIVGKHDETKGYKVYKPRDRVVVTTQHVTNVETLDVQGNCHLQEQLKREDPTLEQSILGHEESGRRKKQLNSPELNGRDTAERKEPQRNGKGKKKRGSRGKGTGGKSCCGQY</sequence>
<dbReference type="PANTHER" id="PTHR42648">
    <property type="entry name" value="TRANSPOSASE, PUTATIVE-RELATED"/>
    <property type="match status" value="1"/>
</dbReference>
<dbReference type="Proteomes" id="UP001162029">
    <property type="component" value="Unassembled WGS sequence"/>
</dbReference>
<dbReference type="PANTHER" id="PTHR42648:SF28">
    <property type="entry name" value="TRANSPOSON-ENCODED PROTEIN WITH RIBONUCLEASE H-LIKE AND RETROVIRUS ZINC FINGER-LIKE DOMAINS"/>
    <property type="match status" value="1"/>
</dbReference>
<dbReference type="InterPro" id="IPR039537">
    <property type="entry name" value="Retrotran_Ty1/copia-like"/>
</dbReference>
<gene>
    <name evidence="3" type="ORF">PDE001_LOCUS891</name>
</gene>
<name>A0AAV0T270_9STRA</name>
<dbReference type="EMBL" id="CANTFM010000139">
    <property type="protein sequence ID" value="CAI5713009.1"/>
    <property type="molecule type" value="Genomic_DNA"/>
</dbReference>
<feature type="non-terminal residue" evidence="3">
    <location>
        <position position="192"/>
    </location>
</feature>
<proteinExistence type="predicted"/>
<keyword evidence="4" id="KW-1185">Reference proteome</keyword>
<feature type="compositionally biased region" description="Gly residues" evidence="1">
    <location>
        <begin position="180"/>
        <end position="192"/>
    </location>
</feature>
<feature type="domain" description="Retroviral polymerase SH3-like" evidence="2">
    <location>
        <begin position="61"/>
        <end position="114"/>
    </location>
</feature>
<accession>A0AAV0T270</accession>
<dbReference type="Pfam" id="PF25597">
    <property type="entry name" value="SH3_retrovirus"/>
    <property type="match status" value="1"/>
</dbReference>
<feature type="compositionally biased region" description="Basic residues" evidence="1">
    <location>
        <begin position="170"/>
        <end position="179"/>
    </location>
</feature>
<dbReference type="AlphaFoldDB" id="A0AAV0T270"/>
<evidence type="ECO:0000313" key="3">
    <source>
        <dbReference type="EMBL" id="CAI5713009.1"/>
    </source>
</evidence>
<organism evidence="3 4">
    <name type="scientific">Peronospora destructor</name>
    <dbReference type="NCBI Taxonomy" id="86335"/>
    <lineage>
        <taxon>Eukaryota</taxon>
        <taxon>Sar</taxon>
        <taxon>Stramenopiles</taxon>
        <taxon>Oomycota</taxon>
        <taxon>Peronosporomycetes</taxon>
        <taxon>Peronosporales</taxon>
        <taxon>Peronosporaceae</taxon>
        <taxon>Peronospora</taxon>
    </lineage>
</organism>
<evidence type="ECO:0000256" key="1">
    <source>
        <dbReference type="SAM" id="MobiDB-lite"/>
    </source>
</evidence>
<reference evidence="3" key="1">
    <citation type="submission" date="2022-12" db="EMBL/GenBank/DDBJ databases">
        <authorList>
            <person name="Webb A."/>
        </authorList>
    </citation>
    <scope>NUCLEOTIDE SEQUENCE</scope>
    <source>
        <strain evidence="3">Pd1</strain>
    </source>
</reference>
<evidence type="ECO:0000259" key="2">
    <source>
        <dbReference type="Pfam" id="PF25597"/>
    </source>
</evidence>
<comment type="caution">
    <text evidence="3">The sequence shown here is derived from an EMBL/GenBank/DDBJ whole genome shotgun (WGS) entry which is preliminary data.</text>
</comment>
<dbReference type="InterPro" id="IPR057670">
    <property type="entry name" value="SH3_retrovirus"/>
</dbReference>
<protein>
    <recommendedName>
        <fullName evidence="2">Retroviral polymerase SH3-like domain-containing protein</fullName>
    </recommendedName>
</protein>
<feature type="compositionally biased region" description="Basic and acidic residues" evidence="1">
    <location>
        <begin position="156"/>
        <end position="168"/>
    </location>
</feature>
<feature type="region of interest" description="Disordered" evidence="1">
    <location>
        <begin position="125"/>
        <end position="192"/>
    </location>
</feature>